<feature type="transmembrane region" description="Helical" evidence="8">
    <location>
        <begin position="157"/>
        <end position="176"/>
    </location>
</feature>
<feature type="transmembrane region" description="Helical" evidence="8">
    <location>
        <begin position="125"/>
        <end position="145"/>
    </location>
</feature>
<dbReference type="PANTHER" id="PTHR34979:SF1">
    <property type="entry name" value="INNER MEMBRANE PROTEIN YGAZ"/>
    <property type="match status" value="1"/>
</dbReference>
<evidence type="ECO:0000313" key="10">
    <source>
        <dbReference type="Proteomes" id="UP000295678"/>
    </source>
</evidence>
<organism evidence="9 10">
    <name type="scientific">Tepidamorphus gemmatus</name>
    <dbReference type="NCBI Taxonomy" id="747076"/>
    <lineage>
        <taxon>Bacteria</taxon>
        <taxon>Pseudomonadati</taxon>
        <taxon>Pseudomonadota</taxon>
        <taxon>Alphaproteobacteria</taxon>
        <taxon>Hyphomicrobiales</taxon>
        <taxon>Tepidamorphaceae</taxon>
        <taxon>Tepidamorphus</taxon>
    </lineage>
</organism>
<protein>
    <submittedName>
        <fullName evidence="9">Putative branched-subunit amino acid permease</fullName>
    </submittedName>
</protein>
<feature type="transmembrane region" description="Helical" evidence="8">
    <location>
        <begin position="94"/>
        <end position="113"/>
    </location>
</feature>
<dbReference type="PANTHER" id="PTHR34979">
    <property type="entry name" value="INNER MEMBRANE PROTEIN YGAZ"/>
    <property type="match status" value="1"/>
</dbReference>
<evidence type="ECO:0000256" key="1">
    <source>
        <dbReference type="ARBA" id="ARBA00004651"/>
    </source>
</evidence>
<feature type="transmembrane region" description="Helical" evidence="8">
    <location>
        <begin position="12"/>
        <end position="30"/>
    </location>
</feature>
<feature type="transmembrane region" description="Helical" evidence="8">
    <location>
        <begin position="36"/>
        <end position="53"/>
    </location>
</feature>
<sequence>MLGARRGAGVPGMVLFASFVGFGAFARAAGLDFWQTVYMTFTVFALPGQVVLVDQIDSGATLLAAAIAVTITAVRLMPMTVSILPVLRGARTPLWQQMLMSHFVAATVWIESMRRIPELDRADRVPYYLGLACVLWPLTVCATGVGHLIAGEVPADISAALLLLTPFYFLFSLIAAIRERMDLAAVIGGFALGPVFHLFLPGFDLLWTGLVAGTIAWAVGRRRRA</sequence>
<keyword evidence="5 8" id="KW-0812">Transmembrane</keyword>
<gene>
    <name evidence="9" type="ORF">EDC22_102418</name>
</gene>
<evidence type="ECO:0000256" key="8">
    <source>
        <dbReference type="SAM" id="Phobius"/>
    </source>
</evidence>
<dbReference type="GO" id="GO:1903785">
    <property type="term" value="P:L-valine transmembrane transport"/>
    <property type="evidence" value="ECO:0007669"/>
    <property type="project" value="TreeGrafter"/>
</dbReference>
<name>A0A4R3MJJ0_9HYPH</name>
<evidence type="ECO:0000256" key="3">
    <source>
        <dbReference type="ARBA" id="ARBA00022448"/>
    </source>
</evidence>
<dbReference type="InterPro" id="IPR011606">
    <property type="entry name" value="Brnchd-chn_aa_trnsp_permease"/>
</dbReference>
<evidence type="ECO:0000256" key="6">
    <source>
        <dbReference type="ARBA" id="ARBA00022989"/>
    </source>
</evidence>
<reference evidence="9 10" key="1">
    <citation type="submission" date="2019-03" db="EMBL/GenBank/DDBJ databases">
        <title>Genomic Encyclopedia of Type Strains, Phase IV (KMG-IV): sequencing the most valuable type-strain genomes for metagenomic binning, comparative biology and taxonomic classification.</title>
        <authorList>
            <person name="Goeker M."/>
        </authorList>
    </citation>
    <scope>NUCLEOTIDE SEQUENCE [LARGE SCALE GENOMIC DNA]</scope>
    <source>
        <strain evidence="9 10">DSM 19345</strain>
    </source>
</reference>
<keyword evidence="4" id="KW-1003">Cell membrane</keyword>
<proteinExistence type="inferred from homology"/>
<dbReference type="GO" id="GO:0005886">
    <property type="term" value="C:plasma membrane"/>
    <property type="evidence" value="ECO:0007669"/>
    <property type="project" value="UniProtKB-SubCell"/>
</dbReference>
<comment type="similarity">
    <text evidence="2">Belongs to the AzlC family.</text>
</comment>
<feature type="transmembrane region" description="Helical" evidence="8">
    <location>
        <begin position="183"/>
        <end position="199"/>
    </location>
</feature>
<comment type="subcellular location">
    <subcellularLocation>
        <location evidence="1">Cell membrane</location>
        <topology evidence="1">Multi-pass membrane protein</topology>
    </subcellularLocation>
</comment>
<evidence type="ECO:0000256" key="5">
    <source>
        <dbReference type="ARBA" id="ARBA00022692"/>
    </source>
</evidence>
<keyword evidence="3" id="KW-0813">Transport</keyword>
<evidence type="ECO:0000256" key="7">
    <source>
        <dbReference type="ARBA" id="ARBA00023136"/>
    </source>
</evidence>
<dbReference type="EMBL" id="SMAK01000002">
    <property type="protein sequence ID" value="TCT12732.1"/>
    <property type="molecule type" value="Genomic_DNA"/>
</dbReference>
<dbReference type="Proteomes" id="UP000295678">
    <property type="component" value="Unassembled WGS sequence"/>
</dbReference>
<feature type="transmembrane region" description="Helical" evidence="8">
    <location>
        <begin position="60"/>
        <end position="88"/>
    </location>
</feature>
<evidence type="ECO:0000256" key="4">
    <source>
        <dbReference type="ARBA" id="ARBA00022475"/>
    </source>
</evidence>
<keyword evidence="7 8" id="KW-0472">Membrane</keyword>
<keyword evidence="10" id="KW-1185">Reference proteome</keyword>
<evidence type="ECO:0000313" key="9">
    <source>
        <dbReference type="EMBL" id="TCT12732.1"/>
    </source>
</evidence>
<dbReference type="Pfam" id="PF03591">
    <property type="entry name" value="AzlC"/>
    <property type="match status" value="1"/>
</dbReference>
<keyword evidence="6 8" id="KW-1133">Transmembrane helix</keyword>
<feature type="transmembrane region" description="Helical" evidence="8">
    <location>
        <begin position="205"/>
        <end position="220"/>
    </location>
</feature>
<dbReference type="AlphaFoldDB" id="A0A4R3MJJ0"/>
<comment type="caution">
    <text evidence="9">The sequence shown here is derived from an EMBL/GenBank/DDBJ whole genome shotgun (WGS) entry which is preliminary data.</text>
</comment>
<evidence type="ECO:0000256" key="2">
    <source>
        <dbReference type="ARBA" id="ARBA00010735"/>
    </source>
</evidence>
<accession>A0A4R3MJJ0</accession>